<dbReference type="RefSeq" id="WP_206713384.1">
    <property type="nucleotide sequence ID" value="NZ_CP071091.1"/>
</dbReference>
<organism evidence="2 3">
    <name type="scientific">Myxococcus landrumensis</name>
    <dbReference type="NCBI Taxonomy" id="2813577"/>
    <lineage>
        <taxon>Bacteria</taxon>
        <taxon>Pseudomonadati</taxon>
        <taxon>Myxococcota</taxon>
        <taxon>Myxococcia</taxon>
        <taxon>Myxococcales</taxon>
        <taxon>Cystobacterineae</taxon>
        <taxon>Myxococcaceae</taxon>
        <taxon>Myxococcus</taxon>
    </lineage>
</organism>
<dbReference type="Proteomes" id="UP000663090">
    <property type="component" value="Chromosome"/>
</dbReference>
<sequence length="103" mass="10767">MTGARTFEVLRATCPVPSSQPGCTSVLELSSGRGERSPESRLTLMLGGYLKLTCGNTSDSAVVSMDFSGTHSGAALPDTSPEALSTSSNLSTLLRDLTRLSRD</sequence>
<accession>A0ABX7MYY4</accession>
<protein>
    <recommendedName>
        <fullName evidence="4">Lipoprotein</fullName>
    </recommendedName>
</protein>
<proteinExistence type="predicted"/>
<dbReference type="EMBL" id="CP071091">
    <property type="protein sequence ID" value="QSQ11639.1"/>
    <property type="molecule type" value="Genomic_DNA"/>
</dbReference>
<evidence type="ECO:0000313" key="3">
    <source>
        <dbReference type="Proteomes" id="UP000663090"/>
    </source>
</evidence>
<evidence type="ECO:0000313" key="2">
    <source>
        <dbReference type="EMBL" id="QSQ11639.1"/>
    </source>
</evidence>
<feature type="region of interest" description="Disordered" evidence="1">
    <location>
        <begin position="67"/>
        <end position="88"/>
    </location>
</feature>
<keyword evidence="3" id="KW-1185">Reference proteome</keyword>
<evidence type="ECO:0008006" key="4">
    <source>
        <dbReference type="Google" id="ProtNLM"/>
    </source>
</evidence>
<evidence type="ECO:0000256" key="1">
    <source>
        <dbReference type="SAM" id="MobiDB-lite"/>
    </source>
</evidence>
<gene>
    <name evidence="2" type="ORF">JY572_24965</name>
</gene>
<reference evidence="2 3" key="1">
    <citation type="submission" date="2021-02" db="EMBL/GenBank/DDBJ databases">
        <title>De Novo genome assembly of isolated myxobacteria.</title>
        <authorList>
            <person name="Stevens D.C."/>
        </authorList>
    </citation>
    <scope>NUCLEOTIDE SEQUENCE [LARGE SCALE GENOMIC DNA]</scope>
    <source>
        <strain evidence="2 3">SCHIC003</strain>
    </source>
</reference>
<name>A0ABX7MYY4_9BACT</name>